<keyword evidence="5" id="KW-1185">Reference proteome</keyword>
<dbReference type="PANTHER" id="PTHR43364:SF2">
    <property type="entry name" value="ARYL-ALCOHOL DEHYDROGENASE AAD10-RELATED"/>
    <property type="match status" value="1"/>
</dbReference>
<accession>A0A9P8VME1</accession>
<name>A0A9P8VME1_9PEZI</name>
<dbReference type="GO" id="GO:0016491">
    <property type="term" value="F:oxidoreductase activity"/>
    <property type="evidence" value="ECO:0007669"/>
    <property type="project" value="UniProtKB-KW"/>
</dbReference>
<dbReference type="Gene3D" id="3.20.20.100">
    <property type="entry name" value="NADP-dependent oxidoreductase domain"/>
    <property type="match status" value="1"/>
</dbReference>
<evidence type="ECO:0000313" key="5">
    <source>
        <dbReference type="Proteomes" id="UP000770015"/>
    </source>
</evidence>
<evidence type="ECO:0000259" key="3">
    <source>
        <dbReference type="Pfam" id="PF00248"/>
    </source>
</evidence>
<evidence type="ECO:0000256" key="1">
    <source>
        <dbReference type="ARBA" id="ARBA00023002"/>
    </source>
</evidence>
<evidence type="ECO:0000256" key="2">
    <source>
        <dbReference type="ARBA" id="ARBA00038157"/>
    </source>
</evidence>
<reference evidence="4" key="1">
    <citation type="journal article" date="2021" name="Nat. Commun.">
        <title>Genetic determinants of endophytism in the Arabidopsis root mycobiome.</title>
        <authorList>
            <person name="Mesny F."/>
            <person name="Miyauchi S."/>
            <person name="Thiergart T."/>
            <person name="Pickel B."/>
            <person name="Atanasova L."/>
            <person name="Karlsson M."/>
            <person name="Huettel B."/>
            <person name="Barry K.W."/>
            <person name="Haridas S."/>
            <person name="Chen C."/>
            <person name="Bauer D."/>
            <person name="Andreopoulos W."/>
            <person name="Pangilinan J."/>
            <person name="LaButti K."/>
            <person name="Riley R."/>
            <person name="Lipzen A."/>
            <person name="Clum A."/>
            <person name="Drula E."/>
            <person name="Henrissat B."/>
            <person name="Kohler A."/>
            <person name="Grigoriev I.V."/>
            <person name="Martin F.M."/>
            <person name="Hacquard S."/>
        </authorList>
    </citation>
    <scope>NUCLEOTIDE SEQUENCE</scope>
    <source>
        <strain evidence="4">MPI-SDFR-AT-0117</strain>
    </source>
</reference>
<gene>
    <name evidence="4" type="ORF">F5X68DRAFT_198175</name>
</gene>
<comment type="caution">
    <text evidence="4">The sequence shown here is derived from an EMBL/GenBank/DDBJ whole genome shotgun (WGS) entry which is preliminary data.</text>
</comment>
<dbReference type="SUPFAM" id="SSF51430">
    <property type="entry name" value="NAD(P)-linked oxidoreductase"/>
    <property type="match status" value="1"/>
</dbReference>
<protein>
    <submittedName>
        <fullName evidence="4">Aryl-alcohol dehydrogenase</fullName>
    </submittedName>
</protein>
<keyword evidence="1" id="KW-0560">Oxidoreductase</keyword>
<dbReference type="InterPro" id="IPR023210">
    <property type="entry name" value="NADP_OxRdtase_dom"/>
</dbReference>
<dbReference type="PANTHER" id="PTHR43364">
    <property type="entry name" value="NADH-SPECIFIC METHYLGLYOXAL REDUCTASE-RELATED"/>
    <property type="match status" value="1"/>
</dbReference>
<dbReference type="Pfam" id="PF00248">
    <property type="entry name" value="Aldo_ket_red"/>
    <property type="match status" value="1"/>
</dbReference>
<dbReference type="Proteomes" id="UP000770015">
    <property type="component" value="Unassembled WGS sequence"/>
</dbReference>
<proteinExistence type="inferred from homology"/>
<dbReference type="OrthoDB" id="48988at2759"/>
<sequence>MSPSSPAPEPATELGRYRILASTAGVRVSPLCYGAMSLGTAWDDTMGSVNEEQAFRILDKFHEAGGNFIDTANCYQDEQSEKILGAWMKARNNRDLMFLATKYSTQYRKYELGSAKTVNFAGNHKKCLHMSVRDSLKKLGTDYIDLFYVHYWDWTTSIEEMMDSLHVFVLQGKLLYLGISDAPAWVVSAANTYATTHGKTPFSVYQGRWNLLVRDHERDIIPMARHFGMALCPWDVLGSGRFQTRAQIEERQKSGERLRGTSQEQTGDEIRASAALEAVAREHGDASIQQIALAYVLHKTRNVFPMIGGKRVEHIDDNIKALSISLSDAQIAQLESAKEFAIGFPLDMIHDDPRETGIPPPVGAINAKIDWQVRPRAPVPGKRA</sequence>
<dbReference type="InterPro" id="IPR050523">
    <property type="entry name" value="AKR_Detox_Biosynth"/>
</dbReference>
<feature type="domain" description="NADP-dependent oxidoreductase" evidence="3">
    <location>
        <begin position="30"/>
        <end position="338"/>
    </location>
</feature>
<evidence type="ECO:0000313" key="4">
    <source>
        <dbReference type="EMBL" id="KAH6695263.1"/>
    </source>
</evidence>
<dbReference type="InterPro" id="IPR036812">
    <property type="entry name" value="NAD(P)_OxRdtase_dom_sf"/>
</dbReference>
<organism evidence="4 5">
    <name type="scientific">Plectosphaerella plurivora</name>
    <dbReference type="NCBI Taxonomy" id="936078"/>
    <lineage>
        <taxon>Eukaryota</taxon>
        <taxon>Fungi</taxon>
        <taxon>Dikarya</taxon>
        <taxon>Ascomycota</taxon>
        <taxon>Pezizomycotina</taxon>
        <taxon>Sordariomycetes</taxon>
        <taxon>Hypocreomycetidae</taxon>
        <taxon>Glomerellales</taxon>
        <taxon>Plectosphaerellaceae</taxon>
        <taxon>Plectosphaerella</taxon>
    </lineage>
</organism>
<comment type="similarity">
    <text evidence="2">Belongs to the aldo/keto reductase family. Aldo/keto reductase 2 subfamily.</text>
</comment>
<dbReference type="EMBL" id="JAGSXJ010000002">
    <property type="protein sequence ID" value="KAH6695263.1"/>
    <property type="molecule type" value="Genomic_DNA"/>
</dbReference>
<dbReference type="AlphaFoldDB" id="A0A9P8VME1"/>